<protein>
    <submittedName>
        <fullName evidence="2">Uncharacterized protein</fullName>
    </submittedName>
</protein>
<dbReference type="Proteomes" id="UP000824469">
    <property type="component" value="Unassembled WGS sequence"/>
</dbReference>
<name>A0AA38CWD8_TAXCH</name>
<proteinExistence type="predicted"/>
<feature type="region of interest" description="Disordered" evidence="1">
    <location>
        <begin position="16"/>
        <end position="55"/>
    </location>
</feature>
<accession>A0AA38CWD8</accession>
<keyword evidence="3" id="KW-1185">Reference proteome</keyword>
<sequence length="55" mass="4970">ASCCRTGIDWGVIGAVSPGTGTGVTSSPCSGPDGSSTATTGIGSGSGHTGMAGPT</sequence>
<feature type="non-terminal residue" evidence="2">
    <location>
        <position position="55"/>
    </location>
</feature>
<comment type="caution">
    <text evidence="2">The sequence shown here is derived from an EMBL/GenBank/DDBJ whole genome shotgun (WGS) entry which is preliminary data.</text>
</comment>
<dbReference type="EMBL" id="JAHRHJ020000009">
    <property type="protein sequence ID" value="KAH9303454.1"/>
    <property type="molecule type" value="Genomic_DNA"/>
</dbReference>
<dbReference type="AlphaFoldDB" id="A0AA38CWD8"/>
<feature type="non-terminal residue" evidence="2">
    <location>
        <position position="1"/>
    </location>
</feature>
<evidence type="ECO:0000313" key="3">
    <source>
        <dbReference type="Proteomes" id="UP000824469"/>
    </source>
</evidence>
<organism evidence="2 3">
    <name type="scientific">Taxus chinensis</name>
    <name type="common">Chinese yew</name>
    <name type="synonym">Taxus wallichiana var. chinensis</name>
    <dbReference type="NCBI Taxonomy" id="29808"/>
    <lineage>
        <taxon>Eukaryota</taxon>
        <taxon>Viridiplantae</taxon>
        <taxon>Streptophyta</taxon>
        <taxon>Embryophyta</taxon>
        <taxon>Tracheophyta</taxon>
        <taxon>Spermatophyta</taxon>
        <taxon>Pinopsida</taxon>
        <taxon>Pinidae</taxon>
        <taxon>Conifers II</taxon>
        <taxon>Cupressales</taxon>
        <taxon>Taxaceae</taxon>
        <taxon>Taxus</taxon>
    </lineage>
</organism>
<evidence type="ECO:0000256" key="1">
    <source>
        <dbReference type="SAM" id="MobiDB-lite"/>
    </source>
</evidence>
<evidence type="ECO:0000313" key="2">
    <source>
        <dbReference type="EMBL" id="KAH9303454.1"/>
    </source>
</evidence>
<gene>
    <name evidence="2" type="ORF">KI387_015037</name>
</gene>
<reference evidence="2 3" key="1">
    <citation type="journal article" date="2021" name="Nat. Plants">
        <title>The Taxus genome provides insights into paclitaxel biosynthesis.</title>
        <authorList>
            <person name="Xiong X."/>
            <person name="Gou J."/>
            <person name="Liao Q."/>
            <person name="Li Y."/>
            <person name="Zhou Q."/>
            <person name="Bi G."/>
            <person name="Li C."/>
            <person name="Du R."/>
            <person name="Wang X."/>
            <person name="Sun T."/>
            <person name="Guo L."/>
            <person name="Liang H."/>
            <person name="Lu P."/>
            <person name="Wu Y."/>
            <person name="Zhang Z."/>
            <person name="Ro D.K."/>
            <person name="Shang Y."/>
            <person name="Huang S."/>
            <person name="Yan J."/>
        </authorList>
    </citation>
    <scope>NUCLEOTIDE SEQUENCE [LARGE SCALE GENOMIC DNA]</scope>
    <source>
        <strain evidence="2">Ta-2019</strain>
    </source>
</reference>
<feature type="compositionally biased region" description="Gly residues" evidence="1">
    <location>
        <begin position="42"/>
        <end position="55"/>
    </location>
</feature>